<proteinExistence type="inferred from homology"/>
<dbReference type="Pfam" id="PF13193">
    <property type="entry name" value="AMP-binding_C"/>
    <property type="match status" value="1"/>
</dbReference>
<feature type="domain" description="AMP-binding enzyme C-terminal" evidence="4">
    <location>
        <begin position="488"/>
        <end position="560"/>
    </location>
</feature>
<evidence type="ECO:0000256" key="2">
    <source>
        <dbReference type="ARBA" id="ARBA00022598"/>
    </source>
</evidence>
<sequence length="579" mass="61680">MKGTRDTGDPRAALSGRPAAVEHNLGWRLMSDAVLSTPDAVAVEQGETSLTYREFDRRVRRTQDLLARLGVVRASRVALLFHNDHRYLETLFAAIRLGAVAVPLNTRAGAPALAHVIADSEPLVVVAQDTLVDRATELVAESGAGATTGRPLLVGSHGTDGWSVRELADPPAPADLGLGVGDGDGLVAAGYLGADETVTTLTMAELDDGVNPVAVGPDEVCMQPYTSGSTGRPKGCLLTHGGQLWNARANRDFWRLGPDQKGLITAPLYHKNAMICVVKPALLSGATMVVNTDPDPRSIPAEVERHRCTYTTGVPATYEMLLASGSHLGRDLSSLRFVVCGSAPLSEEFSRRITAGLGVPVVEAYGLTEGGPQVLATPRDAIRTGSAGIPVPGAEVRLVGVPGRDGAGTDAGTDFMVRTGEVGEIWVRSPGVALGYHRLPEVTASRITPDGWLRTGDLAWRDVDGYHYVVGRRDEMMQVGGENVYPTEVERLVLALPEVTQVAVVPVPHPVKGQVPVAFVRAEGITEEEIRRHTLERGAPYAHPRRVWFLDALPLGATGKVDRAALVRMAEERYAPPTA</sequence>
<comment type="caution">
    <text evidence="5">The sequence shown here is derived from an EMBL/GenBank/DDBJ whole genome shotgun (WGS) entry which is preliminary data.</text>
</comment>
<evidence type="ECO:0000313" key="6">
    <source>
        <dbReference type="Proteomes" id="UP000791080"/>
    </source>
</evidence>
<keyword evidence="2" id="KW-0436">Ligase</keyword>
<keyword evidence="6" id="KW-1185">Reference proteome</keyword>
<evidence type="ECO:0000313" key="5">
    <source>
        <dbReference type="EMBL" id="MCP2331639.1"/>
    </source>
</evidence>
<dbReference type="InterPro" id="IPR042099">
    <property type="entry name" value="ANL_N_sf"/>
</dbReference>
<dbReference type="InterPro" id="IPR025110">
    <property type="entry name" value="AMP-bd_C"/>
</dbReference>
<feature type="domain" description="AMP-dependent synthetase/ligase" evidence="3">
    <location>
        <begin position="34"/>
        <end position="437"/>
    </location>
</feature>
<evidence type="ECO:0000259" key="3">
    <source>
        <dbReference type="Pfam" id="PF00501"/>
    </source>
</evidence>
<dbReference type="PANTHER" id="PTHR43201">
    <property type="entry name" value="ACYL-COA SYNTHETASE"/>
    <property type="match status" value="1"/>
</dbReference>
<dbReference type="Pfam" id="PF00501">
    <property type="entry name" value="AMP-binding"/>
    <property type="match status" value="1"/>
</dbReference>
<reference evidence="5 6" key="1">
    <citation type="submission" date="2013-07" db="EMBL/GenBank/DDBJ databases">
        <authorList>
            <consortium name="DOE Joint Genome Institute"/>
            <person name="Reeve W."/>
            <person name="Huntemann M."/>
            <person name="Han J."/>
            <person name="Chen A."/>
            <person name="Kyrpides N."/>
            <person name="Mavromatis K."/>
            <person name="Markowitz V."/>
            <person name="Palaniappan K."/>
            <person name="Ivanova N."/>
            <person name="Schaumberg A."/>
            <person name="Pati A."/>
            <person name="Liolios K."/>
            <person name="Nordberg H.P."/>
            <person name="Cantor M.N."/>
            <person name="Hua S.X."/>
            <person name="Woyke T."/>
        </authorList>
    </citation>
    <scope>NUCLEOTIDE SEQUENCE [LARGE SCALE GENOMIC DNA]</scope>
    <source>
        <strain evidence="5 6">DSM 43889</strain>
    </source>
</reference>
<gene>
    <name evidence="5" type="ORF">G443_001909</name>
</gene>
<comment type="similarity">
    <text evidence="1">Belongs to the ATP-dependent AMP-binding enzyme family.</text>
</comment>
<dbReference type="Gene3D" id="3.40.50.12780">
    <property type="entry name" value="N-terminal domain of ligase-like"/>
    <property type="match status" value="1"/>
</dbReference>
<reference evidence="5 6" key="2">
    <citation type="submission" date="2022-06" db="EMBL/GenBank/DDBJ databases">
        <title>Genomic Encyclopedia of Type Strains, Phase I: the one thousand microbial genomes (KMG-I) project.</title>
        <authorList>
            <person name="Kyrpides N."/>
        </authorList>
    </citation>
    <scope>NUCLEOTIDE SEQUENCE [LARGE SCALE GENOMIC DNA]</scope>
    <source>
        <strain evidence="5 6">DSM 43889</strain>
    </source>
</reference>
<name>A0ABT1JH67_ACTCY</name>
<dbReference type="RefSeq" id="WP_026418420.1">
    <property type="nucleotide sequence ID" value="NZ_AUBJ02000001.1"/>
</dbReference>
<dbReference type="Gene3D" id="3.30.300.30">
    <property type="match status" value="1"/>
</dbReference>
<evidence type="ECO:0000259" key="4">
    <source>
        <dbReference type="Pfam" id="PF13193"/>
    </source>
</evidence>
<dbReference type="EMBL" id="AUBJ02000001">
    <property type="protein sequence ID" value="MCP2331639.1"/>
    <property type="molecule type" value="Genomic_DNA"/>
</dbReference>
<dbReference type="InterPro" id="IPR045851">
    <property type="entry name" value="AMP-bd_C_sf"/>
</dbReference>
<organism evidence="5 6">
    <name type="scientific">Actinoalloteichus caeruleus DSM 43889</name>
    <dbReference type="NCBI Taxonomy" id="1120930"/>
    <lineage>
        <taxon>Bacteria</taxon>
        <taxon>Bacillati</taxon>
        <taxon>Actinomycetota</taxon>
        <taxon>Actinomycetes</taxon>
        <taxon>Pseudonocardiales</taxon>
        <taxon>Pseudonocardiaceae</taxon>
        <taxon>Actinoalloteichus</taxon>
        <taxon>Actinoalloteichus cyanogriseus</taxon>
    </lineage>
</organism>
<dbReference type="PANTHER" id="PTHR43201:SF5">
    <property type="entry name" value="MEDIUM-CHAIN ACYL-COA LIGASE ACSF2, MITOCHONDRIAL"/>
    <property type="match status" value="1"/>
</dbReference>
<dbReference type="SUPFAM" id="SSF56801">
    <property type="entry name" value="Acetyl-CoA synthetase-like"/>
    <property type="match status" value="1"/>
</dbReference>
<dbReference type="InterPro" id="IPR000873">
    <property type="entry name" value="AMP-dep_synth/lig_dom"/>
</dbReference>
<accession>A0ABT1JH67</accession>
<protein>
    <submittedName>
        <fullName evidence="5">Long-chain acyl-CoA synthetase</fullName>
    </submittedName>
</protein>
<dbReference type="Proteomes" id="UP000791080">
    <property type="component" value="Unassembled WGS sequence"/>
</dbReference>
<evidence type="ECO:0000256" key="1">
    <source>
        <dbReference type="ARBA" id="ARBA00006432"/>
    </source>
</evidence>